<gene>
    <name evidence="1" type="ORF">O0S08_22105</name>
</gene>
<dbReference type="EMBL" id="CP114040">
    <property type="protein sequence ID" value="WAS98833.1"/>
    <property type="molecule type" value="Genomic_DNA"/>
</dbReference>
<evidence type="ECO:0000313" key="2">
    <source>
        <dbReference type="Proteomes" id="UP001164459"/>
    </source>
</evidence>
<sequence length="50" mass="5587">MAEAGTQSIAAAFALHRWQLRSDEEIERAGLFAIVRHAQILAGGDPRRLW</sequence>
<reference evidence="1" key="1">
    <citation type="submission" date="2022-11" db="EMBL/GenBank/DDBJ databases">
        <title>Minimal conservation of predation-associated metabolite biosynthetic gene clusters underscores biosynthetic potential of Myxococcota including descriptions for ten novel species: Archangium lansinium sp. nov., Myxococcus landrumus sp. nov., Nannocystis bai.</title>
        <authorList>
            <person name="Ahearne A."/>
            <person name="Stevens C."/>
            <person name="Dowd S."/>
        </authorList>
    </citation>
    <scope>NUCLEOTIDE SEQUENCE</scope>
    <source>
        <strain evidence="1">Fl3</strain>
    </source>
</reference>
<protein>
    <submittedName>
        <fullName evidence="1">Uncharacterized protein</fullName>
    </submittedName>
</protein>
<proteinExistence type="predicted"/>
<dbReference type="RefSeq" id="WP_269041190.1">
    <property type="nucleotide sequence ID" value="NZ_CP114040.1"/>
</dbReference>
<accession>A0ABY7HHP0</accession>
<organism evidence="1 2">
    <name type="scientific">Nannocystis punicea</name>
    <dbReference type="NCBI Taxonomy" id="2995304"/>
    <lineage>
        <taxon>Bacteria</taxon>
        <taxon>Pseudomonadati</taxon>
        <taxon>Myxococcota</taxon>
        <taxon>Polyangia</taxon>
        <taxon>Nannocystales</taxon>
        <taxon>Nannocystaceae</taxon>
        <taxon>Nannocystis</taxon>
    </lineage>
</organism>
<name>A0ABY7HHP0_9BACT</name>
<keyword evidence="2" id="KW-1185">Reference proteome</keyword>
<dbReference type="Proteomes" id="UP001164459">
    <property type="component" value="Chromosome"/>
</dbReference>
<evidence type="ECO:0000313" key="1">
    <source>
        <dbReference type="EMBL" id="WAS98833.1"/>
    </source>
</evidence>